<accession>A0A9P1FRP1</accession>
<evidence type="ECO:0000313" key="9">
    <source>
        <dbReference type="Proteomes" id="UP001152797"/>
    </source>
</evidence>
<comment type="cofactor">
    <cofactor evidence="1">
        <name>FAD</name>
        <dbReference type="ChEBI" id="CHEBI:57692"/>
    </cofactor>
</comment>
<evidence type="ECO:0000256" key="4">
    <source>
        <dbReference type="ARBA" id="ARBA00022827"/>
    </source>
</evidence>
<dbReference type="EMBL" id="CAMXCT020000879">
    <property type="protein sequence ID" value="CAL1137680.1"/>
    <property type="molecule type" value="Genomic_DNA"/>
</dbReference>
<evidence type="ECO:0000313" key="8">
    <source>
        <dbReference type="EMBL" id="CAL4771617.1"/>
    </source>
</evidence>
<sequence length="888" mass="96695">MRTEPSFRCRPWWSLVAAAWIPCVAREQPWIALGLAGNLNADNAVVRQAVASWLDAGGRAVDAALMYYNDEGLRQGLEGFYGTPIDPKDSSEPSASEVFVTTKIPPEQMGFDRTLEAIVEAREKILPAGRSSKTLDCVLIHWPGRTWRKRHSDPGCVLDRGSAAADWSVCRRESWAALQHAKAMGMVGLIGVSNYELPHLEEMDSVPDVLQIEFHPWWNRADLLQWCRERKVKLIAYSSLGGAGSTWLGDPTLAQLARQEGLTVAQLLLNWAVSQGAAVIPSARSRKHMEENLACCQQALSAETLSAMSAPLEAQHRTIEPDPRWIYVPGVAATAFGGPKPPSHAHLNLFGGVEQFHFGSLRKHCWQEGRTPHLCCDPAFGPEGFSTCWTRELSFIECCTATTDKLVLHPVGDSLAFSNSLVDFIVVGAGSAGSIAASRLARKGFTVVVAESGGDGLSSKNIHPNPSSAEQFDHWFVHNVEWTLGEVSRTTQIIHGRGLGGSSSVNGKIYTRTPLPFSPAMVSAAYEDVESDLLLEQDVIPIESWQRAVLDGFEAAGIPYVHNASMSFKHGVGPVQKISSCKNGGRVSAFHCALGKGDAEVLRNAHVDRVIFQDGKAVGVKLAGYVKGNLFCRHGMILSAGALQTPVILVRSGIGHPMDLQRLGVEAQVSSPEVGANLQDHPYLPFRVRTSLPCVDGDGSLYAFYSNLTAPSSRHRIFELQLIPRCRGQNMELKGYLILLKSEMKSGRVVVRSRDATEAPAILNNPFVGDGIDAWQLIHGLREVYQLLKALGSLREFDPPQESLMKDGFAGQYCAQHLGLWQHPMGSARMGSVLDHHLRVRGVGKLYVADASALPDWALAGHPDAGIRAVGSLVAQFATQDLQIKRVV</sequence>
<dbReference type="InterPro" id="IPR007867">
    <property type="entry name" value="GMC_OxRtase_C"/>
</dbReference>
<gene>
    <name evidence="7" type="ORF">C1SCF055_LOCUS11847</name>
</gene>
<dbReference type="Pfam" id="PF00248">
    <property type="entry name" value="Aldo_ket_red"/>
    <property type="match status" value="1"/>
</dbReference>
<evidence type="ECO:0000313" key="7">
    <source>
        <dbReference type="EMBL" id="CAI3984305.1"/>
    </source>
</evidence>
<keyword evidence="3" id="KW-0285">Flavoprotein</keyword>
<protein>
    <submittedName>
        <fullName evidence="8">Oxygen-dependent choline dehydrogenase</fullName>
    </submittedName>
</protein>
<organism evidence="7">
    <name type="scientific">Cladocopium goreaui</name>
    <dbReference type="NCBI Taxonomy" id="2562237"/>
    <lineage>
        <taxon>Eukaryota</taxon>
        <taxon>Sar</taxon>
        <taxon>Alveolata</taxon>
        <taxon>Dinophyceae</taxon>
        <taxon>Suessiales</taxon>
        <taxon>Symbiodiniaceae</taxon>
        <taxon>Cladocopium</taxon>
    </lineage>
</organism>
<dbReference type="InterPro" id="IPR000172">
    <property type="entry name" value="GMC_OxRdtase_N"/>
</dbReference>
<dbReference type="GO" id="GO:0016614">
    <property type="term" value="F:oxidoreductase activity, acting on CH-OH group of donors"/>
    <property type="evidence" value="ECO:0007669"/>
    <property type="project" value="InterPro"/>
</dbReference>
<dbReference type="Pfam" id="PF05199">
    <property type="entry name" value="GMC_oxred_C"/>
    <property type="match status" value="1"/>
</dbReference>
<dbReference type="AlphaFoldDB" id="A0A9P1FRP1"/>
<evidence type="ECO:0000256" key="2">
    <source>
        <dbReference type="ARBA" id="ARBA00010790"/>
    </source>
</evidence>
<dbReference type="EMBL" id="CAMXCT010000879">
    <property type="protein sequence ID" value="CAI3984305.1"/>
    <property type="molecule type" value="Genomic_DNA"/>
</dbReference>
<keyword evidence="4" id="KW-0274">FAD</keyword>
<evidence type="ECO:0000256" key="5">
    <source>
        <dbReference type="SAM" id="SignalP"/>
    </source>
</evidence>
<dbReference type="Gene3D" id="3.30.410.40">
    <property type="match status" value="1"/>
</dbReference>
<dbReference type="EMBL" id="CAMXCT030000879">
    <property type="protein sequence ID" value="CAL4771617.1"/>
    <property type="molecule type" value="Genomic_DNA"/>
</dbReference>
<dbReference type="InterPro" id="IPR020471">
    <property type="entry name" value="AKR"/>
</dbReference>
<dbReference type="GO" id="GO:0050660">
    <property type="term" value="F:flavin adenine dinucleotide binding"/>
    <property type="evidence" value="ECO:0007669"/>
    <property type="project" value="InterPro"/>
</dbReference>
<comment type="similarity">
    <text evidence="2">Belongs to the GMC oxidoreductase family.</text>
</comment>
<dbReference type="PROSITE" id="PS00624">
    <property type="entry name" value="GMC_OXRED_2"/>
    <property type="match status" value="1"/>
</dbReference>
<dbReference type="CDD" id="cd19071">
    <property type="entry name" value="AKR_AKR1-5-like"/>
    <property type="match status" value="1"/>
</dbReference>
<dbReference type="Pfam" id="PF00732">
    <property type="entry name" value="GMC_oxred_N"/>
    <property type="match status" value="1"/>
</dbReference>
<feature type="domain" description="Glucose-methanol-choline oxidoreductase N-terminal" evidence="6">
    <location>
        <begin position="641"/>
        <end position="655"/>
    </location>
</feature>
<keyword evidence="9" id="KW-1185">Reference proteome</keyword>
<dbReference type="PANTHER" id="PTHR11552">
    <property type="entry name" value="GLUCOSE-METHANOL-CHOLINE GMC OXIDOREDUCTASE"/>
    <property type="match status" value="1"/>
</dbReference>
<dbReference type="Gene3D" id="3.50.50.60">
    <property type="entry name" value="FAD/NAD(P)-binding domain"/>
    <property type="match status" value="1"/>
</dbReference>
<comment type="caution">
    <text evidence="7">The sequence shown here is derived from an EMBL/GenBank/DDBJ whole genome shotgun (WGS) entry which is preliminary data.</text>
</comment>
<reference evidence="8 9" key="2">
    <citation type="submission" date="2024-05" db="EMBL/GenBank/DDBJ databases">
        <authorList>
            <person name="Chen Y."/>
            <person name="Shah S."/>
            <person name="Dougan E. K."/>
            <person name="Thang M."/>
            <person name="Chan C."/>
        </authorList>
    </citation>
    <scope>NUCLEOTIDE SEQUENCE [LARGE SCALE GENOMIC DNA]</scope>
</reference>
<dbReference type="InterPro" id="IPR023210">
    <property type="entry name" value="NADP_OxRdtase_dom"/>
</dbReference>
<evidence type="ECO:0000259" key="6">
    <source>
        <dbReference type="PROSITE" id="PS00624"/>
    </source>
</evidence>
<dbReference type="PANTHER" id="PTHR11552:SF147">
    <property type="entry name" value="CHOLINE DEHYDROGENASE, MITOCHONDRIAL"/>
    <property type="match status" value="1"/>
</dbReference>
<proteinExistence type="inferred from homology"/>
<dbReference type="PRINTS" id="PR00069">
    <property type="entry name" value="ALDKETRDTASE"/>
</dbReference>
<dbReference type="OrthoDB" id="269227at2759"/>
<reference evidence="7" key="1">
    <citation type="submission" date="2022-10" db="EMBL/GenBank/DDBJ databases">
        <authorList>
            <person name="Chen Y."/>
            <person name="Dougan E. K."/>
            <person name="Chan C."/>
            <person name="Rhodes N."/>
            <person name="Thang M."/>
        </authorList>
    </citation>
    <scope>NUCLEOTIDE SEQUENCE</scope>
</reference>
<dbReference type="Gene3D" id="3.20.20.100">
    <property type="entry name" value="NADP-dependent oxidoreductase domain"/>
    <property type="match status" value="1"/>
</dbReference>
<name>A0A9P1FRP1_9DINO</name>
<dbReference type="Proteomes" id="UP001152797">
    <property type="component" value="Unassembled WGS sequence"/>
</dbReference>
<keyword evidence="5" id="KW-0732">Signal</keyword>
<dbReference type="InterPro" id="IPR036188">
    <property type="entry name" value="FAD/NAD-bd_sf"/>
</dbReference>
<dbReference type="InterPro" id="IPR036812">
    <property type="entry name" value="NAD(P)_OxRdtase_dom_sf"/>
</dbReference>
<evidence type="ECO:0000256" key="3">
    <source>
        <dbReference type="ARBA" id="ARBA00022630"/>
    </source>
</evidence>
<dbReference type="InterPro" id="IPR012132">
    <property type="entry name" value="GMC_OxRdtase"/>
</dbReference>
<feature type="chain" id="PRO_5043272276" evidence="5">
    <location>
        <begin position="26"/>
        <end position="888"/>
    </location>
</feature>
<evidence type="ECO:0000256" key="1">
    <source>
        <dbReference type="ARBA" id="ARBA00001974"/>
    </source>
</evidence>
<dbReference type="SUPFAM" id="SSF51430">
    <property type="entry name" value="NAD(P)-linked oxidoreductase"/>
    <property type="match status" value="1"/>
</dbReference>
<feature type="signal peptide" evidence="5">
    <location>
        <begin position="1"/>
        <end position="25"/>
    </location>
</feature>
<dbReference type="SUPFAM" id="SSF51905">
    <property type="entry name" value="FAD/NAD(P)-binding domain"/>
    <property type="match status" value="1"/>
</dbReference>